<proteinExistence type="predicted"/>
<keyword evidence="5" id="KW-0472">Membrane</keyword>
<evidence type="ECO:0000313" key="8">
    <source>
        <dbReference type="Ensembl" id="ENSSPAP00000002553.1"/>
    </source>
</evidence>
<evidence type="ECO:0000256" key="6">
    <source>
        <dbReference type="ARBA" id="ARBA00023157"/>
    </source>
</evidence>
<dbReference type="STRING" id="144197.ENSSPAP00000002553"/>
<evidence type="ECO:0000256" key="5">
    <source>
        <dbReference type="ARBA" id="ARBA00023136"/>
    </source>
</evidence>
<comment type="subcellular location">
    <subcellularLocation>
        <location evidence="1">Membrane</location>
        <topology evidence="1">Single-pass membrane protein</topology>
    </subcellularLocation>
</comment>
<evidence type="ECO:0000256" key="2">
    <source>
        <dbReference type="ARBA" id="ARBA00022692"/>
    </source>
</evidence>
<keyword evidence="7" id="KW-0732">Signal</keyword>
<evidence type="ECO:0000256" key="7">
    <source>
        <dbReference type="SAM" id="SignalP"/>
    </source>
</evidence>
<reference evidence="8" key="1">
    <citation type="submission" date="2023-09" db="UniProtKB">
        <authorList>
            <consortium name="Ensembl"/>
        </authorList>
    </citation>
    <scope>IDENTIFICATION</scope>
</reference>
<keyword evidence="4" id="KW-1133">Transmembrane helix</keyword>
<dbReference type="InterPro" id="IPR052313">
    <property type="entry name" value="GPIb-IX-V_Complex"/>
</dbReference>
<keyword evidence="2" id="KW-0812">Transmembrane</keyword>
<evidence type="ECO:0008006" key="9">
    <source>
        <dbReference type="Google" id="ProtNLM"/>
    </source>
</evidence>
<evidence type="ECO:0000256" key="4">
    <source>
        <dbReference type="ARBA" id="ARBA00022989"/>
    </source>
</evidence>
<accession>A0A3B4Z138</accession>
<dbReference type="Gene3D" id="3.80.10.10">
    <property type="entry name" value="Ribonuclease Inhibitor"/>
    <property type="match status" value="1"/>
</dbReference>
<organism evidence="8">
    <name type="scientific">Stegastes partitus</name>
    <name type="common">bicolor damselfish</name>
    <dbReference type="NCBI Taxonomy" id="144197"/>
    <lineage>
        <taxon>Eukaryota</taxon>
        <taxon>Metazoa</taxon>
        <taxon>Chordata</taxon>
        <taxon>Craniata</taxon>
        <taxon>Vertebrata</taxon>
        <taxon>Euteleostomi</taxon>
        <taxon>Actinopterygii</taxon>
        <taxon>Neopterygii</taxon>
        <taxon>Teleostei</taxon>
        <taxon>Neoteleostei</taxon>
        <taxon>Acanthomorphata</taxon>
        <taxon>Ovalentaria</taxon>
        <taxon>Pomacentridae</taxon>
        <taxon>Stegastes</taxon>
    </lineage>
</organism>
<keyword evidence="6" id="KW-1015">Disulfide bond</keyword>
<dbReference type="PANTHER" id="PTHR22650">
    <property type="entry name" value="GLYCOPROTEIN IB BETA"/>
    <property type="match status" value="1"/>
</dbReference>
<evidence type="ECO:0000256" key="1">
    <source>
        <dbReference type="ARBA" id="ARBA00004167"/>
    </source>
</evidence>
<dbReference type="Ensembl" id="ENSSPAT00000002592.1">
    <property type="protein sequence ID" value="ENSSPAP00000002553.1"/>
    <property type="gene ID" value="ENSSPAG00000001950.1"/>
</dbReference>
<keyword evidence="3" id="KW-0130">Cell adhesion</keyword>
<dbReference type="PANTHER" id="PTHR22650:SF4">
    <property type="entry name" value="LEUCINE-RICH REPEAT AND TRANSMEMBRANE DOMAIN-CONTAINING PROTEIN 2-LIKE"/>
    <property type="match status" value="1"/>
</dbReference>
<dbReference type="SUPFAM" id="SSF52058">
    <property type="entry name" value="L domain-like"/>
    <property type="match status" value="1"/>
</dbReference>
<sequence length="176" mass="20373">MDREWTLTLLLQLLLCHTGSTDLQTSCPYRCQCFTPGQVLCADERMTSLPNNISRQLIFINNAIRSINAQAFEHLTELQELDISGNPWLEHLCDCHMWYLHDWVLRNSRDIEMLDRMLCEGPNFLKKQTVVSIDRDQLVCQVSKDELPDVSAYPWMEAKLVLLTKLGTADLIMVIF</sequence>
<evidence type="ECO:0000256" key="3">
    <source>
        <dbReference type="ARBA" id="ARBA00022889"/>
    </source>
</evidence>
<feature type="chain" id="PRO_5017246724" description="LRRNT domain-containing protein" evidence="7">
    <location>
        <begin position="24"/>
        <end position="176"/>
    </location>
</feature>
<dbReference type="AlphaFoldDB" id="A0A3B4Z138"/>
<feature type="signal peptide" evidence="7">
    <location>
        <begin position="1"/>
        <end position="23"/>
    </location>
</feature>
<dbReference type="InterPro" id="IPR032675">
    <property type="entry name" value="LRR_dom_sf"/>
</dbReference>
<protein>
    <recommendedName>
        <fullName evidence="9">LRRNT domain-containing protein</fullName>
    </recommendedName>
</protein>
<name>A0A3B4Z138_9TELE</name>